<feature type="transmembrane region" description="Helical" evidence="1">
    <location>
        <begin position="148"/>
        <end position="169"/>
    </location>
</feature>
<dbReference type="OrthoDB" id="354226at2759"/>
<protein>
    <submittedName>
        <fullName evidence="2">Uncharacterized protein</fullName>
    </submittedName>
</protein>
<feature type="transmembrane region" description="Helical" evidence="1">
    <location>
        <begin position="96"/>
        <end position="114"/>
    </location>
</feature>
<keyword evidence="3" id="KW-1185">Reference proteome</keyword>
<evidence type="ECO:0000313" key="3">
    <source>
        <dbReference type="Proteomes" id="UP000660262"/>
    </source>
</evidence>
<evidence type="ECO:0000256" key="1">
    <source>
        <dbReference type="SAM" id="Phobius"/>
    </source>
</evidence>
<accession>A0A830HWD8</accession>
<dbReference type="EMBL" id="BNJQ01000027">
    <property type="protein sequence ID" value="GHP10090.1"/>
    <property type="molecule type" value="Genomic_DNA"/>
</dbReference>
<reference evidence="2" key="1">
    <citation type="submission" date="2020-10" db="EMBL/GenBank/DDBJ databases">
        <title>Unveiling of a novel bifunctional photoreceptor, Dualchrome1, isolated from a cosmopolitan green alga.</title>
        <authorList>
            <person name="Suzuki S."/>
            <person name="Kawachi M."/>
        </authorList>
    </citation>
    <scope>NUCLEOTIDE SEQUENCE</scope>
    <source>
        <strain evidence="2">NIES 2893</strain>
    </source>
</reference>
<sequence length="203" mass="22204">MASTINCGTNCFAGFIRAYSLLVGLLVMVIGFVHLDNVLVDFCDDRVQDCVGPSLVWANSDNPVADVNGPFAGGFTLGQPRWRNVFTLRPDVFLDVWSPLMFGIIMVLCHFANFKVNFIAGSWARMAFFYLFGSLFAIFGYAGNLGIITGFLCVIYVWFALVISIINAVTGAEEMTDPTFSLKITKPGFIKSNSKGESGDSQC</sequence>
<keyword evidence="1" id="KW-1133">Transmembrane helix</keyword>
<keyword evidence="1" id="KW-0472">Membrane</keyword>
<dbReference type="Proteomes" id="UP000660262">
    <property type="component" value="Unassembled WGS sequence"/>
</dbReference>
<comment type="caution">
    <text evidence="2">The sequence shown here is derived from an EMBL/GenBank/DDBJ whole genome shotgun (WGS) entry which is preliminary data.</text>
</comment>
<keyword evidence="1" id="KW-0812">Transmembrane</keyword>
<proteinExistence type="predicted"/>
<organism evidence="2 3">
    <name type="scientific">Pycnococcus provasolii</name>
    <dbReference type="NCBI Taxonomy" id="41880"/>
    <lineage>
        <taxon>Eukaryota</taxon>
        <taxon>Viridiplantae</taxon>
        <taxon>Chlorophyta</taxon>
        <taxon>Pseudoscourfieldiophyceae</taxon>
        <taxon>Pseudoscourfieldiales</taxon>
        <taxon>Pycnococcaceae</taxon>
        <taxon>Pycnococcus</taxon>
    </lineage>
</organism>
<dbReference type="AlphaFoldDB" id="A0A830HWD8"/>
<feature type="transmembrane region" description="Helical" evidence="1">
    <location>
        <begin position="12"/>
        <end position="35"/>
    </location>
</feature>
<name>A0A830HWD8_9CHLO</name>
<feature type="transmembrane region" description="Helical" evidence="1">
    <location>
        <begin position="126"/>
        <end position="142"/>
    </location>
</feature>
<gene>
    <name evidence="2" type="ORF">PPROV_000882300</name>
</gene>
<evidence type="ECO:0000313" key="2">
    <source>
        <dbReference type="EMBL" id="GHP10090.1"/>
    </source>
</evidence>